<organism evidence="2 3">
    <name type="scientific">Geoglobus acetivorans</name>
    <dbReference type="NCBI Taxonomy" id="565033"/>
    <lineage>
        <taxon>Archaea</taxon>
        <taxon>Methanobacteriati</taxon>
        <taxon>Methanobacteriota</taxon>
        <taxon>Archaeoglobi</taxon>
        <taxon>Archaeoglobales</taxon>
        <taxon>Archaeoglobaceae</taxon>
        <taxon>Geoglobus</taxon>
    </lineage>
</organism>
<sequence>MMGSDSARINELLFKAFEIAINVWFLKDRRDIFKYFTSKISELDICTAVIILDGSEKYTMLKEDVSTCRYLNFQPKFVNIVPCRKCNGDTMHDFLFTMPLSEDTSIYIFIKEDGNFEEAVQVFSDLTNFLIKVIESIEAREKLEGALNQLNANLEYFQYLADRLRNALAVILGVAELEDEIEYKQAIRFIKESSLKMKKVLDEMHEYESKTKKNFDEVLSSFED</sequence>
<dbReference type="RefSeq" id="WP_193806988.1">
    <property type="nucleotide sequence ID" value="NZ_CP087714.1"/>
</dbReference>
<feature type="domain" description="Signal transduction histidine kinase dimerisation/phosphoacceptor" evidence="1">
    <location>
        <begin position="152"/>
        <end position="213"/>
    </location>
</feature>
<gene>
    <name evidence="2" type="ORF">LPQ35_10815</name>
</gene>
<dbReference type="EMBL" id="CP087714">
    <property type="protein sequence ID" value="XAT63730.1"/>
    <property type="molecule type" value="Genomic_DNA"/>
</dbReference>
<reference evidence="2 3" key="1">
    <citation type="submission" date="2021-11" db="EMBL/GenBank/DDBJ databases">
        <title>Whole genome of Geoglobus acetivorans.</title>
        <authorList>
            <person name="Liu D."/>
        </authorList>
    </citation>
    <scope>NUCLEOTIDE SEQUENCE [LARGE SCALE GENOMIC DNA]</scope>
    <source>
        <strain evidence="2 3">SBH6</strain>
    </source>
</reference>
<protein>
    <recommendedName>
        <fullName evidence="1">Signal transduction histidine kinase dimerisation/phosphoacceptor domain-containing protein</fullName>
    </recommendedName>
</protein>
<name>A0ABZ3H2E4_GEOAI</name>
<proteinExistence type="predicted"/>
<dbReference type="GeneID" id="90450194"/>
<keyword evidence="3" id="KW-1185">Reference proteome</keyword>
<dbReference type="Pfam" id="PF00512">
    <property type="entry name" value="HisKA"/>
    <property type="match status" value="1"/>
</dbReference>
<accession>A0ABZ3H2E4</accession>
<evidence type="ECO:0000259" key="1">
    <source>
        <dbReference type="SMART" id="SM00388"/>
    </source>
</evidence>
<evidence type="ECO:0000313" key="2">
    <source>
        <dbReference type="EMBL" id="XAT63730.1"/>
    </source>
</evidence>
<evidence type="ECO:0000313" key="3">
    <source>
        <dbReference type="Proteomes" id="UP001492541"/>
    </source>
</evidence>
<dbReference type="InterPro" id="IPR003661">
    <property type="entry name" value="HisK_dim/P_dom"/>
</dbReference>
<dbReference type="Proteomes" id="UP001492541">
    <property type="component" value="Chromosome"/>
</dbReference>
<dbReference type="SMART" id="SM00388">
    <property type="entry name" value="HisKA"/>
    <property type="match status" value="1"/>
</dbReference>